<evidence type="ECO:0000313" key="2">
    <source>
        <dbReference type="EMBL" id="TWT54666.1"/>
    </source>
</evidence>
<comment type="caution">
    <text evidence="2">The sequence shown here is derived from an EMBL/GenBank/DDBJ whole genome shotgun (WGS) entry which is preliminary data.</text>
</comment>
<feature type="compositionally biased region" description="Basic and acidic residues" evidence="1">
    <location>
        <begin position="32"/>
        <end position="47"/>
    </location>
</feature>
<organism evidence="2 3">
    <name type="scientific">Rubripirellula amarantea</name>
    <dbReference type="NCBI Taxonomy" id="2527999"/>
    <lineage>
        <taxon>Bacteria</taxon>
        <taxon>Pseudomonadati</taxon>
        <taxon>Planctomycetota</taxon>
        <taxon>Planctomycetia</taxon>
        <taxon>Pirellulales</taxon>
        <taxon>Pirellulaceae</taxon>
        <taxon>Rubripirellula</taxon>
    </lineage>
</organism>
<feature type="region of interest" description="Disordered" evidence="1">
    <location>
        <begin position="17"/>
        <end position="47"/>
    </location>
</feature>
<keyword evidence="3" id="KW-1185">Reference proteome</keyword>
<proteinExistence type="predicted"/>
<dbReference type="AlphaFoldDB" id="A0A5C5WVH8"/>
<sequence length="62" mass="6894">MSQLDCDTSLARSGKLAATGMDRLQQPTAEGHAIHETKADRRAVPVHEQLDPKNIFFQAQFD</sequence>
<evidence type="ECO:0000256" key="1">
    <source>
        <dbReference type="SAM" id="MobiDB-lite"/>
    </source>
</evidence>
<name>A0A5C5WVH8_9BACT</name>
<dbReference type="RefSeq" id="WP_146514678.1">
    <property type="nucleotide sequence ID" value="NZ_SJPI01000001.1"/>
</dbReference>
<accession>A0A5C5WVH8</accession>
<reference evidence="2 3" key="1">
    <citation type="submission" date="2019-02" db="EMBL/GenBank/DDBJ databases">
        <title>Deep-cultivation of Planctomycetes and their phenomic and genomic characterization uncovers novel biology.</title>
        <authorList>
            <person name="Wiegand S."/>
            <person name="Jogler M."/>
            <person name="Boedeker C."/>
            <person name="Pinto D."/>
            <person name="Vollmers J."/>
            <person name="Rivas-Marin E."/>
            <person name="Kohn T."/>
            <person name="Peeters S.H."/>
            <person name="Heuer A."/>
            <person name="Rast P."/>
            <person name="Oberbeckmann S."/>
            <person name="Bunk B."/>
            <person name="Jeske O."/>
            <person name="Meyerdierks A."/>
            <person name="Storesund J.E."/>
            <person name="Kallscheuer N."/>
            <person name="Luecker S."/>
            <person name="Lage O.M."/>
            <person name="Pohl T."/>
            <person name="Merkel B.J."/>
            <person name="Hornburger P."/>
            <person name="Mueller R.-W."/>
            <person name="Bruemmer F."/>
            <person name="Labrenz M."/>
            <person name="Spormann A.M."/>
            <person name="Op Den Camp H."/>
            <person name="Overmann J."/>
            <person name="Amann R."/>
            <person name="Jetten M.S.M."/>
            <person name="Mascher T."/>
            <person name="Medema M.H."/>
            <person name="Devos D.P."/>
            <person name="Kaster A.-K."/>
            <person name="Ovreas L."/>
            <person name="Rohde M."/>
            <person name="Galperin M.Y."/>
            <person name="Jogler C."/>
        </authorList>
    </citation>
    <scope>NUCLEOTIDE SEQUENCE [LARGE SCALE GENOMIC DNA]</scope>
    <source>
        <strain evidence="2 3">Pla22</strain>
    </source>
</reference>
<dbReference type="Proteomes" id="UP000316598">
    <property type="component" value="Unassembled WGS sequence"/>
</dbReference>
<gene>
    <name evidence="2" type="ORF">Pla22_23160</name>
</gene>
<protein>
    <submittedName>
        <fullName evidence="2">Uncharacterized protein</fullName>
    </submittedName>
</protein>
<dbReference type="EMBL" id="SJPI01000001">
    <property type="protein sequence ID" value="TWT54666.1"/>
    <property type="molecule type" value="Genomic_DNA"/>
</dbReference>
<evidence type="ECO:0000313" key="3">
    <source>
        <dbReference type="Proteomes" id="UP000316598"/>
    </source>
</evidence>